<name>A9A6U2_METM6</name>
<dbReference type="STRING" id="444158.MmarC6_0553"/>
<dbReference type="HOGENOM" id="CLU_2032888_0_0_2"/>
<proteinExistence type="predicted"/>
<gene>
    <name evidence="1" type="ordered locus">MmarC6_0553</name>
</gene>
<protein>
    <submittedName>
        <fullName evidence="1">Uncharacterized protein</fullName>
    </submittedName>
</protein>
<dbReference type="EMBL" id="CP000867">
    <property type="protein sequence ID" value="ABX01370.1"/>
    <property type="molecule type" value="Genomic_DNA"/>
</dbReference>
<accession>A9A6U2</accession>
<sequence length="121" mass="14260">MRQSVVVSVPTLENMIKESLYSKEIERLKNSYKLASESFLIFLLGLELDLVRHPTEGDIVTWKSKVLDLFPRPYEDKKFISFSRLYELSGIESSFILEIVLHELKYDGEIYEPEPRIYRVL</sequence>
<dbReference type="KEGG" id="mmx:MmarC6_0553"/>
<dbReference type="AlphaFoldDB" id="A9A6U2"/>
<organism evidence="1">
    <name type="scientific">Methanococcus maripaludis (strain C6 / ATCC BAA-1332)</name>
    <dbReference type="NCBI Taxonomy" id="444158"/>
    <lineage>
        <taxon>Archaea</taxon>
        <taxon>Methanobacteriati</taxon>
        <taxon>Methanobacteriota</taxon>
        <taxon>Methanomada group</taxon>
        <taxon>Methanococci</taxon>
        <taxon>Methanococcales</taxon>
        <taxon>Methanococcaceae</taxon>
        <taxon>Methanococcus</taxon>
    </lineage>
</organism>
<reference evidence="1" key="1">
    <citation type="submission" date="2007-10" db="EMBL/GenBank/DDBJ databases">
        <title>Complete sequence of Methanococcus maripaludis C6.</title>
        <authorList>
            <consortium name="US DOE Joint Genome Institute"/>
            <person name="Copeland A."/>
            <person name="Lucas S."/>
            <person name="Lapidus A."/>
            <person name="Barry K."/>
            <person name="Glavina del Rio T."/>
            <person name="Dalin E."/>
            <person name="Tice H."/>
            <person name="Pitluck S."/>
            <person name="Clum A."/>
            <person name="Schmutz J."/>
            <person name="Larimer F."/>
            <person name="Land M."/>
            <person name="Hauser L."/>
            <person name="Kyrpides N."/>
            <person name="Mikhailova N."/>
            <person name="Sieprawska-Lupa M."/>
            <person name="Whitman W.B."/>
            <person name="Richardson P."/>
        </authorList>
    </citation>
    <scope>NUCLEOTIDE SEQUENCE [LARGE SCALE GENOMIC DNA]</scope>
    <source>
        <strain evidence="1">C6</strain>
    </source>
</reference>
<evidence type="ECO:0000313" key="1">
    <source>
        <dbReference type="EMBL" id="ABX01370.1"/>
    </source>
</evidence>